<feature type="transmembrane region" description="Helical" evidence="6">
    <location>
        <begin position="258"/>
        <end position="278"/>
    </location>
</feature>
<feature type="transmembrane region" description="Helical" evidence="6">
    <location>
        <begin position="377"/>
        <end position="399"/>
    </location>
</feature>
<keyword evidence="2" id="KW-0813">Transport</keyword>
<feature type="transmembrane region" description="Helical" evidence="6">
    <location>
        <begin position="217"/>
        <end position="238"/>
    </location>
</feature>
<evidence type="ECO:0000256" key="2">
    <source>
        <dbReference type="ARBA" id="ARBA00022448"/>
    </source>
</evidence>
<organism evidence="8 9">
    <name type="scientific">Isobaculum melis</name>
    <dbReference type="NCBI Taxonomy" id="142588"/>
    <lineage>
        <taxon>Bacteria</taxon>
        <taxon>Bacillati</taxon>
        <taxon>Bacillota</taxon>
        <taxon>Bacilli</taxon>
        <taxon>Lactobacillales</taxon>
        <taxon>Carnobacteriaceae</taxon>
        <taxon>Isobaculum</taxon>
    </lineage>
</organism>
<keyword evidence="5 6" id="KW-0472">Membrane</keyword>
<comment type="subcellular location">
    <subcellularLocation>
        <location evidence="1">Cell membrane</location>
        <topology evidence="1">Multi-pass membrane protein</topology>
    </subcellularLocation>
</comment>
<accession>A0A1H9PYJ0</accession>
<dbReference type="InterPro" id="IPR036259">
    <property type="entry name" value="MFS_trans_sf"/>
</dbReference>
<dbReference type="PANTHER" id="PTHR43826:SF3">
    <property type="entry name" value="GLUCOSE-6-PHOSPHATE EXCHANGER SLC37A4"/>
    <property type="match status" value="1"/>
</dbReference>
<dbReference type="InterPro" id="IPR011701">
    <property type="entry name" value="MFS"/>
</dbReference>
<dbReference type="GO" id="GO:0035435">
    <property type="term" value="P:phosphate ion transmembrane transport"/>
    <property type="evidence" value="ECO:0007669"/>
    <property type="project" value="TreeGrafter"/>
</dbReference>
<evidence type="ECO:0000256" key="6">
    <source>
        <dbReference type="SAM" id="Phobius"/>
    </source>
</evidence>
<keyword evidence="9" id="KW-1185">Reference proteome</keyword>
<evidence type="ECO:0000256" key="4">
    <source>
        <dbReference type="ARBA" id="ARBA00022989"/>
    </source>
</evidence>
<feature type="transmembrane region" description="Helical" evidence="6">
    <location>
        <begin position="21"/>
        <end position="46"/>
    </location>
</feature>
<reference evidence="8 9" key="1">
    <citation type="submission" date="2016-10" db="EMBL/GenBank/DDBJ databases">
        <authorList>
            <person name="de Groot N.N."/>
        </authorList>
    </citation>
    <scope>NUCLEOTIDE SEQUENCE [LARGE SCALE GENOMIC DNA]</scope>
    <source>
        <strain evidence="8 9">DSM 13760</strain>
    </source>
</reference>
<dbReference type="InterPro" id="IPR051337">
    <property type="entry name" value="OPA_Antiporter"/>
</dbReference>
<feature type="transmembrane region" description="Helical" evidence="6">
    <location>
        <begin position="349"/>
        <end position="371"/>
    </location>
</feature>
<feature type="domain" description="Major facilitator superfamily (MFS) profile" evidence="7">
    <location>
        <begin position="20"/>
        <end position="403"/>
    </location>
</feature>
<keyword evidence="4 6" id="KW-1133">Transmembrane helix</keyword>
<dbReference type="SUPFAM" id="SSF103473">
    <property type="entry name" value="MFS general substrate transporter"/>
    <property type="match status" value="1"/>
</dbReference>
<dbReference type="Proteomes" id="UP000198948">
    <property type="component" value="Unassembled WGS sequence"/>
</dbReference>
<feature type="transmembrane region" description="Helical" evidence="6">
    <location>
        <begin position="58"/>
        <end position="77"/>
    </location>
</feature>
<dbReference type="Pfam" id="PF07690">
    <property type="entry name" value="MFS_1"/>
    <property type="match status" value="1"/>
</dbReference>
<keyword evidence="3 6" id="KW-0812">Transmembrane</keyword>
<dbReference type="STRING" id="142588.SAMN04488559_101213"/>
<evidence type="ECO:0000256" key="3">
    <source>
        <dbReference type="ARBA" id="ARBA00022692"/>
    </source>
</evidence>
<protein>
    <submittedName>
        <fullName evidence="8">Sugar phosphate permease</fullName>
    </submittedName>
</protein>
<dbReference type="Gene3D" id="1.20.1250.20">
    <property type="entry name" value="MFS general substrate transporter like domains"/>
    <property type="match status" value="2"/>
</dbReference>
<proteinExistence type="predicted"/>
<name>A0A1H9PYJ0_9LACT</name>
<dbReference type="GO" id="GO:0061513">
    <property type="term" value="F:glucose 6-phosphate:phosphate antiporter activity"/>
    <property type="evidence" value="ECO:0007669"/>
    <property type="project" value="TreeGrafter"/>
</dbReference>
<evidence type="ECO:0000313" key="8">
    <source>
        <dbReference type="EMBL" id="SER52895.1"/>
    </source>
</evidence>
<sequence length="403" mass="43760">MNWMEETNKVSTTSKNNGWMLFALFLGYVMIYIDKLTIGVALVPMAQEYGLSAENKGLIMSAFFLGYMFLQIPAGILNNKIGSRIILIGSIACIGLFMFFFGFGSSLLYFVVIRFLSGAIAHSGYPSSASKELLLNYPVEKRTFAQGILLASSGVAGFIGPILVSPLIKNVGWRTAYQVIAAVAIAVAVFIAIKIPKNKPAAAVETKKSMSMREVWSDYRVWVLTFAALAINSLLYGFTSWLPTYLIVEKGLDLVQAGYINSITGLFALVGAIGGSYVIGKYFAGKEKMIIFTFCLIGTLLMFSAYFVGSFVLLTIILGLANFFLIITFITMMSLPLKLFAGERFTPSYATIGTGGVLGGVLAPIIIGKLLTLFNGAFLGAFFFFLIAGALTSIIILFIKIKK</sequence>
<dbReference type="PIRSF" id="PIRSF002808">
    <property type="entry name" value="Hexose_phosphate_transp"/>
    <property type="match status" value="1"/>
</dbReference>
<dbReference type="InterPro" id="IPR000849">
    <property type="entry name" value="Sugar_P_transporter"/>
</dbReference>
<feature type="transmembrane region" description="Helical" evidence="6">
    <location>
        <begin position="176"/>
        <end position="196"/>
    </location>
</feature>
<gene>
    <name evidence="8" type="ORF">SAMN04488559_101213</name>
</gene>
<evidence type="ECO:0000313" key="9">
    <source>
        <dbReference type="Proteomes" id="UP000198948"/>
    </source>
</evidence>
<dbReference type="EMBL" id="FOHA01000001">
    <property type="protein sequence ID" value="SER52895.1"/>
    <property type="molecule type" value="Genomic_DNA"/>
</dbReference>
<evidence type="ECO:0000259" key="7">
    <source>
        <dbReference type="PROSITE" id="PS50850"/>
    </source>
</evidence>
<dbReference type="InterPro" id="IPR020846">
    <property type="entry name" value="MFS_dom"/>
</dbReference>
<dbReference type="AlphaFoldDB" id="A0A1H9PYJ0"/>
<evidence type="ECO:0000256" key="1">
    <source>
        <dbReference type="ARBA" id="ARBA00004651"/>
    </source>
</evidence>
<dbReference type="PROSITE" id="PS50850">
    <property type="entry name" value="MFS"/>
    <property type="match status" value="1"/>
</dbReference>
<dbReference type="PANTHER" id="PTHR43826">
    <property type="entry name" value="GLUCOSE-6-PHOSPHATE EXCHANGER SLC37A4"/>
    <property type="match status" value="1"/>
</dbReference>
<dbReference type="GO" id="GO:0005886">
    <property type="term" value="C:plasma membrane"/>
    <property type="evidence" value="ECO:0007669"/>
    <property type="project" value="UniProtKB-SubCell"/>
</dbReference>
<feature type="transmembrane region" description="Helical" evidence="6">
    <location>
        <begin position="314"/>
        <end position="337"/>
    </location>
</feature>
<evidence type="ECO:0000256" key="5">
    <source>
        <dbReference type="ARBA" id="ARBA00023136"/>
    </source>
</evidence>
<feature type="transmembrane region" description="Helical" evidence="6">
    <location>
        <begin position="290"/>
        <end position="308"/>
    </location>
</feature>